<evidence type="ECO:0000256" key="2">
    <source>
        <dbReference type="SAM" id="MobiDB-lite"/>
    </source>
</evidence>
<proteinExistence type="predicted"/>
<evidence type="ECO:0000259" key="4">
    <source>
        <dbReference type="Pfam" id="PF07228"/>
    </source>
</evidence>
<protein>
    <submittedName>
        <fullName evidence="6">Stage II sporulation protein E</fullName>
    </submittedName>
</protein>
<keyword evidence="3" id="KW-0812">Transmembrane</keyword>
<dbReference type="InterPro" id="IPR011623">
    <property type="entry name" value="7TMR_DISM_rcpt_extracell_dom1"/>
</dbReference>
<dbReference type="PANTHER" id="PTHR43156">
    <property type="entry name" value="STAGE II SPORULATION PROTEIN E-RELATED"/>
    <property type="match status" value="1"/>
</dbReference>
<dbReference type="GO" id="GO:0016791">
    <property type="term" value="F:phosphatase activity"/>
    <property type="evidence" value="ECO:0007669"/>
    <property type="project" value="TreeGrafter"/>
</dbReference>
<evidence type="ECO:0000313" key="7">
    <source>
        <dbReference type="Proteomes" id="UP000231912"/>
    </source>
</evidence>
<feature type="region of interest" description="Disordered" evidence="2">
    <location>
        <begin position="707"/>
        <end position="730"/>
    </location>
</feature>
<feature type="transmembrane region" description="Helical" evidence="3">
    <location>
        <begin position="229"/>
        <end position="248"/>
    </location>
</feature>
<dbReference type="EMBL" id="NPDT01000008">
    <property type="protein sequence ID" value="PJZ64659.1"/>
    <property type="molecule type" value="Genomic_DNA"/>
</dbReference>
<dbReference type="Gene3D" id="1.25.40.10">
    <property type="entry name" value="Tetratricopeptide repeat domain"/>
    <property type="match status" value="1"/>
</dbReference>
<feature type="transmembrane region" description="Helical" evidence="3">
    <location>
        <begin position="374"/>
        <end position="396"/>
    </location>
</feature>
<feature type="transmembrane region" description="Helical" evidence="3">
    <location>
        <begin position="197"/>
        <end position="217"/>
    </location>
</feature>
<keyword evidence="3" id="KW-0472">Membrane</keyword>
<evidence type="ECO:0000256" key="3">
    <source>
        <dbReference type="SAM" id="Phobius"/>
    </source>
</evidence>
<dbReference type="RefSeq" id="WP_100759814.1">
    <property type="nucleotide sequence ID" value="NZ_NPDT01000008.1"/>
</dbReference>
<comment type="caution">
    <text evidence="6">The sequence shown here is derived from an EMBL/GenBank/DDBJ whole genome shotgun (WGS) entry which is preliminary data.</text>
</comment>
<feature type="transmembrane region" description="Helical" evidence="3">
    <location>
        <begin position="268"/>
        <end position="286"/>
    </location>
</feature>
<gene>
    <name evidence="6" type="ORF">CH371_16145</name>
</gene>
<dbReference type="Pfam" id="PF07695">
    <property type="entry name" value="7TMR-DISM_7TM"/>
    <property type="match status" value="1"/>
</dbReference>
<dbReference type="Proteomes" id="UP000231912">
    <property type="component" value="Unassembled WGS sequence"/>
</dbReference>
<dbReference type="InterPro" id="IPR036457">
    <property type="entry name" value="PPM-type-like_dom_sf"/>
</dbReference>
<name>A0A2M9Z8A0_9LEPT</name>
<feature type="domain" description="PPM-type phosphatase" evidence="4">
    <location>
        <begin position="501"/>
        <end position="696"/>
    </location>
</feature>
<dbReference type="SUPFAM" id="SSF81606">
    <property type="entry name" value="PP2C-like"/>
    <property type="match status" value="1"/>
</dbReference>
<evidence type="ECO:0000259" key="5">
    <source>
        <dbReference type="Pfam" id="PF07695"/>
    </source>
</evidence>
<feature type="transmembrane region" description="Helical" evidence="3">
    <location>
        <begin position="317"/>
        <end position="337"/>
    </location>
</feature>
<keyword evidence="1" id="KW-0378">Hydrolase</keyword>
<dbReference type="Gene3D" id="3.60.40.10">
    <property type="entry name" value="PPM-type phosphatase domain"/>
    <property type="match status" value="1"/>
</dbReference>
<dbReference type="InterPro" id="IPR011990">
    <property type="entry name" value="TPR-like_helical_dom_sf"/>
</dbReference>
<dbReference type="AlphaFoldDB" id="A0A2M9Z8A0"/>
<reference evidence="6 7" key="1">
    <citation type="submission" date="2017-07" db="EMBL/GenBank/DDBJ databases">
        <title>Leptospira spp. isolated from tropical soils.</title>
        <authorList>
            <person name="Thibeaux R."/>
            <person name="Iraola G."/>
            <person name="Ferres I."/>
            <person name="Bierque E."/>
            <person name="Girault D."/>
            <person name="Soupe-Gilbert M.-E."/>
            <person name="Picardeau M."/>
            <person name="Goarant C."/>
        </authorList>
    </citation>
    <scope>NUCLEOTIDE SEQUENCE [LARGE SCALE GENOMIC DNA]</scope>
    <source>
        <strain evidence="6 7">FH2-C-A2</strain>
    </source>
</reference>
<dbReference type="Pfam" id="PF07228">
    <property type="entry name" value="SpoIIE"/>
    <property type="match status" value="1"/>
</dbReference>
<evidence type="ECO:0000256" key="1">
    <source>
        <dbReference type="ARBA" id="ARBA00022801"/>
    </source>
</evidence>
<keyword evidence="3" id="KW-1133">Transmembrane helix</keyword>
<organism evidence="6 7">
    <name type="scientific">Leptospira wolffii</name>
    <dbReference type="NCBI Taxonomy" id="409998"/>
    <lineage>
        <taxon>Bacteria</taxon>
        <taxon>Pseudomonadati</taxon>
        <taxon>Spirochaetota</taxon>
        <taxon>Spirochaetia</taxon>
        <taxon>Leptospirales</taxon>
        <taxon>Leptospiraceae</taxon>
        <taxon>Leptospira</taxon>
    </lineage>
</organism>
<evidence type="ECO:0000313" key="6">
    <source>
        <dbReference type="EMBL" id="PJZ64659.1"/>
    </source>
</evidence>
<feature type="compositionally biased region" description="Basic and acidic residues" evidence="2">
    <location>
        <begin position="711"/>
        <end position="725"/>
    </location>
</feature>
<feature type="transmembrane region" description="Helical" evidence="3">
    <location>
        <begin position="349"/>
        <end position="368"/>
    </location>
</feature>
<dbReference type="InterPro" id="IPR001932">
    <property type="entry name" value="PPM-type_phosphatase-like_dom"/>
</dbReference>
<dbReference type="SUPFAM" id="SSF48452">
    <property type="entry name" value="TPR-like"/>
    <property type="match status" value="1"/>
</dbReference>
<sequence length="823" mass="92527">MHFFSQNESQFKPKNLFGFIAWSASILLLGCGRAEWIDSEEILSLRGEWELVSEIPAQGPEIKKKGEKVTVPFDFSSESKYEDFDGCILLKHSLPEKARTWMNKQVGVAIDTGHSSDVAEFYLNEISKRGKIGQIGSRDPYSSGQDGRIVSALPASAFLLGEENHIYSKICTASGKPFFWRGPEVFVGTSAAIFRSFALELSVAFLLAAVYISVGLYHLLLSIRRPRDIFNLYFGCFALFFAFFHMTNNASAEILYGSHKNIQSIADQVSLMGFIGSLLLFISRFFLGKHSKLAVGAASAYLGIAFLDIFVSHNIRLFLLQVVEISMLFTFPYILFVTGREAWRGNPDARLLLGGVALIIVGGIHDLAVEQRVIRSILIMPYTFLAFILGIAFILANRFVRVHNEVEELNASLEEKVRKRTDDLQKSLSEIKELKHQQDGDYFLTSQLMQPLAGNYANSDVVRAEILCRQKKRFQFRNWQGELGGDLCAVYSLKLRGRSVLVFFNGDAMGKSMQGAGGALIMGTVFKTIVTRTQNTGEMQDLFPEHWLKRCYQELKSVFVTFDGRMLISMVVGIVDEATGLLYFINAEHPRVVLYRDGKADFVSEGGMLRKVGVEDPSEVFVVQTLSLRPNDAILIGSDGRDDLQLGTNEDGNQIINEDENAFLKDVEEANSELLQVESLLRARGQIIDDLSLIRIGYKEDLPSVQDILDDPFHSEPKSPEDSGRNKQKKALRNGIEEKDYLLVASEGQRYLEQFPEDSSVYLWVSYALARLGNYEQAINFGEVLFLRDPDHIKNREHLGKLHQKNGNRTRAEILLGKKENPT</sequence>
<feature type="domain" description="7TM-DISM receptor extracellular" evidence="5">
    <location>
        <begin position="205"/>
        <end position="398"/>
    </location>
</feature>
<accession>A0A2M9Z8A0</accession>
<dbReference type="PANTHER" id="PTHR43156:SF2">
    <property type="entry name" value="STAGE II SPORULATION PROTEIN E"/>
    <property type="match status" value="1"/>
</dbReference>
<feature type="transmembrane region" description="Helical" evidence="3">
    <location>
        <begin position="293"/>
        <end position="311"/>
    </location>
</feature>
<dbReference type="InterPro" id="IPR052016">
    <property type="entry name" value="Bact_Sigma-Reg"/>
</dbReference>